<name>A0A3A3G9A2_9BURK</name>
<dbReference type="InterPro" id="IPR029016">
    <property type="entry name" value="GAF-like_dom_sf"/>
</dbReference>
<evidence type="ECO:0000259" key="1">
    <source>
        <dbReference type="PROSITE" id="PS50883"/>
    </source>
</evidence>
<dbReference type="SMART" id="SM00052">
    <property type="entry name" value="EAL"/>
    <property type="match status" value="1"/>
</dbReference>
<dbReference type="InterPro" id="IPR035919">
    <property type="entry name" value="EAL_sf"/>
</dbReference>
<evidence type="ECO:0000313" key="4">
    <source>
        <dbReference type="Proteomes" id="UP000266327"/>
    </source>
</evidence>
<dbReference type="Proteomes" id="UP000266327">
    <property type="component" value="Unassembled WGS sequence"/>
</dbReference>
<dbReference type="InterPro" id="IPR052155">
    <property type="entry name" value="Biofilm_reg_signaling"/>
</dbReference>
<dbReference type="SMART" id="SM00065">
    <property type="entry name" value="GAF"/>
    <property type="match status" value="1"/>
</dbReference>
<organism evidence="3 4">
    <name type="scientific">Noviherbaspirillum sedimenti</name>
    <dbReference type="NCBI Taxonomy" id="2320865"/>
    <lineage>
        <taxon>Bacteria</taxon>
        <taxon>Pseudomonadati</taxon>
        <taxon>Pseudomonadota</taxon>
        <taxon>Betaproteobacteria</taxon>
        <taxon>Burkholderiales</taxon>
        <taxon>Oxalobacteraceae</taxon>
        <taxon>Noviherbaspirillum</taxon>
    </lineage>
</organism>
<protein>
    <submittedName>
        <fullName evidence="3">EAL domain-containing protein</fullName>
    </submittedName>
</protein>
<dbReference type="PANTHER" id="PTHR44757">
    <property type="entry name" value="DIGUANYLATE CYCLASE DGCP"/>
    <property type="match status" value="1"/>
</dbReference>
<dbReference type="SUPFAM" id="SSF55781">
    <property type="entry name" value="GAF domain-like"/>
    <property type="match status" value="1"/>
</dbReference>
<dbReference type="Gene3D" id="3.30.70.270">
    <property type="match status" value="1"/>
</dbReference>
<dbReference type="Pfam" id="PF00563">
    <property type="entry name" value="EAL"/>
    <property type="match status" value="1"/>
</dbReference>
<dbReference type="InterPro" id="IPR001633">
    <property type="entry name" value="EAL_dom"/>
</dbReference>
<dbReference type="InterPro" id="IPR000160">
    <property type="entry name" value="GGDEF_dom"/>
</dbReference>
<dbReference type="SUPFAM" id="SSF141868">
    <property type="entry name" value="EAL domain-like"/>
    <property type="match status" value="1"/>
</dbReference>
<keyword evidence="4" id="KW-1185">Reference proteome</keyword>
<dbReference type="Pfam" id="PF00990">
    <property type="entry name" value="GGDEF"/>
    <property type="match status" value="1"/>
</dbReference>
<dbReference type="FunFam" id="3.20.20.450:FF:000001">
    <property type="entry name" value="Cyclic di-GMP phosphodiesterase yahA"/>
    <property type="match status" value="1"/>
</dbReference>
<evidence type="ECO:0000259" key="2">
    <source>
        <dbReference type="PROSITE" id="PS50887"/>
    </source>
</evidence>
<dbReference type="PROSITE" id="PS50883">
    <property type="entry name" value="EAL"/>
    <property type="match status" value="1"/>
</dbReference>
<accession>A0A3A3G9A2</accession>
<dbReference type="InterPro" id="IPR029787">
    <property type="entry name" value="Nucleotide_cyclase"/>
</dbReference>
<dbReference type="InterPro" id="IPR003018">
    <property type="entry name" value="GAF"/>
</dbReference>
<dbReference type="CDD" id="cd01949">
    <property type="entry name" value="GGDEF"/>
    <property type="match status" value="1"/>
</dbReference>
<evidence type="ECO:0000313" key="3">
    <source>
        <dbReference type="EMBL" id="RJG03329.1"/>
    </source>
</evidence>
<dbReference type="Gene3D" id="3.30.450.40">
    <property type="match status" value="1"/>
</dbReference>
<comment type="caution">
    <text evidence="3">The sequence shown here is derived from an EMBL/GenBank/DDBJ whole genome shotgun (WGS) entry which is preliminary data.</text>
</comment>
<reference evidence="4" key="1">
    <citation type="submission" date="2018-09" db="EMBL/GenBank/DDBJ databases">
        <authorList>
            <person name="Zhu H."/>
        </authorList>
    </citation>
    <scope>NUCLEOTIDE SEQUENCE [LARGE SCALE GENOMIC DNA]</scope>
    <source>
        <strain evidence="4">K1S02-23</strain>
    </source>
</reference>
<proteinExistence type="predicted"/>
<dbReference type="CDD" id="cd01948">
    <property type="entry name" value="EAL"/>
    <property type="match status" value="1"/>
</dbReference>
<feature type="domain" description="GGDEF" evidence="2">
    <location>
        <begin position="246"/>
        <end position="379"/>
    </location>
</feature>
<dbReference type="NCBIfam" id="TIGR00254">
    <property type="entry name" value="GGDEF"/>
    <property type="match status" value="1"/>
</dbReference>
<dbReference type="AlphaFoldDB" id="A0A3A3G9A2"/>
<sequence>MNHFADESTYEQVGPPLETDQARKLARIHRAFRTLSAGNHTLLHASDEQALLQDMCRVIVESGGYQRAVVGYAEYDQEKTIRWVGAVGTDMTFLETLHFTWSETESGRTVTGTAIRTGEPCVGQHILTDPAYAGPAYDRVREDAIKTGFAAVTAFPLRIDGKVIGALGMAAAEPDAFDEEEVQLLSELADDLAYGIANLRIREKHREAEATIARLAYYDALTGLPNRTFLLERLEEAMQEAKQHHRALALLHFYVGRFHEINKVLGYRSGDQLLQELGRRLELAVKENETLAHVGEAEFALLLPAASAEHAIQMAQRLASILHDPVEVSGLMVDASVNIGIALFPGHATTPEALLRRANAAMHDARPARGGYAMYTGGQEEQHTRRLALMGDLRHAIEHNQLLLYCQPKVDIASRRVCGAEALVRWEHPVHGMILPSEFIPLAEQAGLITPLTDWVLESAFSQSYAWHEAGLDWPLAVNLSAHDLRDPDLVERIRGLFSTWGIRPELMQFELTESALMEDPASALETLTELKQLGTRLYIDDFGTGYSSLSYLQKLPVDYIKIDQAFVMPMTVSNDSAVIVHSTIELGHNLDMKIVAEGVESQAHWDGLAALGCDVAQGYHISKPMPAEQFRSWEASWA</sequence>
<dbReference type="EMBL" id="QYUQ01000002">
    <property type="protein sequence ID" value="RJG03329.1"/>
    <property type="molecule type" value="Genomic_DNA"/>
</dbReference>
<dbReference type="OrthoDB" id="9813903at2"/>
<dbReference type="PANTHER" id="PTHR44757:SF2">
    <property type="entry name" value="BIOFILM ARCHITECTURE MAINTENANCE PROTEIN MBAA"/>
    <property type="match status" value="1"/>
</dbReference>
<dbReference type="SUPFAM" id="SSF55073">
    <property type="entry name" value="Nucleotide cyclase"/>
    <property type="match status" value="1"/>
</dbReference>
<dbReference type="SMART" id="SM00267">
    <property type="entry name" value="GGDEF"/>
    <property type="match status" value="1"/>
</dbReference>
<dbReference type="InterPro" id="IPR043128">
    <property type="entry name" value="Rev_trsase/Diguanyl_cyclase"/>
</dbReference>
<gene>
    <name evidence="3" type="ORF">D3878_18465</name>
</gene>
<dbReference type="Pfam" id="PF13185">
    <property type="entry name" value="GAF_2"/>
    <property type="match status" value="1"/>
</dbReference>
<dbReference type="Gene3D" id="3.20.20.450">
    <property type="entry name" value="EAL domain"/>
    <property type="match status" value="1"/>
</dbReference>
<dbReference type="RefSeq" id="WP_119786824.1">
    <property type="nucleotide sequence ID" value="NZ_QYUQ01000002.1"/>
</dbReference>
<feature type="domain" description="EAL" evidence="1">
    <location>
        <begin position="386"/>
        <end position="639"/>
    </location>
</feature>
<dbReference type="PROSITE" id="PS50887">
    <property type="entry name" value="GGDEF"/>
    <property type="match status" value="1"/>
</dbReference>